<dbReference type="EMBL" id="PZQS01000001">
    <property type="protein sequence ID" value="PVD37676.1"/>
    <property type="molecule type" value="Genomic_DNA"/>
</dbReference>
<dbReference type="PANTHER" id="PTHR19444">
    <property type="entry name" value="UNC-93 RELATED"/>
    <property type="match status" value="1"/>
</dbReference>
<evidence type="ECO:0000256" key="2">
    <source>
        <dbReference type="SAM" id="SignalP"/>
    </source>
</evidence>
<feature type="chain" id="PRO_5015408644" evidence="2">
    <location>
        <begin position="26"/>
        <end position="300"/>
    </location>
</feature>
<dbReference type="OrthoDB" id="78663at2759"/>
<dbReference type="InterPro" id="IPR051951">
    <property type="entry name" value="UNC-93_regulatory"/>
</dbReference>
<comment type="caution">
    <text evidence="3">The sequence shown here is derived from an EMBL/GenBank/DDBJ whole genome shotgun (WGS) entry which is preliminary data.</text>
</comment>
<dbReference type="STRING" id="400727.A0A2T7PW70"/>
<name>A0A2T7PW70_POMCA</name>
<keyword evidence="4" id="KW-1185">Reference proteome</keyword>
<sequence>MCVYDHRHLFARLTLSTLLVSDVCCSLRPAVPAHHRGLKRKRTLMMAWITRPYTLSNFYPTSPPFLPASFLLGAASGPMWTAQGLYISASSMDFVATSKMGMHEALSKFNGFFFACYESTQIVGNVLASLVLMQGYLQTHLTRRSASCGAVFFPPLRLLLRVRRKLHEPFRTARTEDFVHLDGNVPGLRYRGCLAHSFFFIVLLVIACHSCRAHHGVQVVGSSYEAYGVLRGPGGWHEHVVCALLGRYVMLAIAGVVRHQHRHHHAALEPVGSSSLFLHASLCVGHRGGVMQAQLSCELC</sequence>
<organism evidence="3 4">
    <name type="scientific">Pomacea canaliculata</name>
    <name type="common">Golden apple snail</name>
    <dbReference type="NCBI Taxonomy" id="400727"/>
    <lineage>
        <taxon>Eukaryota</taxon>
        <taxon>Metazoa</taxon>
        <taxon>Spiralia</taxon>
        <taxon>Lophotrochozoa</taxon>
        <taxon>Mollusca</taxon>
        <taxon>Gastropoda</taxon>
        <taxon>Caenogastropoda</taxon>
        <taxon>Architaenioglossa</taxon>
        <taxon>Ampullarioidea</taxon>
        <taxon>Ampullariidae</taxon>
        <taxon>Pomacea</taxon>
    </lineage>
</organism>
<dbReference type="AlphaFoldDB" id="A0A2T7PW70"/>
<evidence type="ECO:0000313" key="4">
    <source>
        <dbReference type="Proteomes" id="UP000245119"/>
    </source>
</evidence>
<dbReference type="Proteomes" id="UP000245119">
    <property type="component" value="Linkage Group LG1"/>
</dbReference>
<reference evidence="3 4" key="1">
    <citation type="submission" date="2018-04" db="EMBL/GenBank/DDBJ databases">
        <title>The genome of golden apple snail Pomacea canaliculata provides insight into stress tolerance and invasive adaptation.</title>
        <authorList>
            <person name="Liu C."/>
            <person name="Liu B."/>
            <person name="Ren Y."/>
            <person name="Zhang Y."/>
            <person name="Wang H."/>
            <person name="Li S."/>
            <person name="Jiang F."/>
            <person name="Yin L."/>
            <person name="Zhang G."/>
            <person name="Qian W."/>
            <person name="Fan W."/>
        </authorList>
    </citation>
    <scope>NUCLEOTIDE SEQUENCE [LARGE SCALE GENOMIC DNA]</scope>
    <source>
        <strain evidence="3">SZHN2017</strain>
        <tissue evidence="3">Muscle</tissue>
    </source>
</reference>
<accession>A0A2T7PW70</accession>
<gene>
    <name evidence="3" type="ORF">C0Q70_00275</name>
</gene>
<evidence type="ECO:0000313" key="3">
    <source>
        <dbReference type="EMBL" id="PVD37676.1"/>
    </source>
</evidence>
<proteinExistence type="inferred from homology"/>
<feature type="signal peptide" evidence="2">
    <location>
        <begin position="1"/>
        <end position="25"/>
    </location>
</feature>
<evidence type="ECO:0000256" key="1">
    <source>
        <dbReference type="ARBA" id="ARBA00009172"/>
    </source>
</evidence>
<protein>
    <submittedName>
        <fullName evidence="3">Uncharacterized protein</fullName>
    </submittedName>
</protein>
<keyword evidence="2" id="KW-0732">Signal</keyword>
<dbReference type="PANTHER" id="PTHR19444:SF13">
    <property type="entry name" value="PROTEIN UNC-93 HOMOLOG A"/>
    <property type="match status" value="1"/>
</dbReference>
<comment type="similarity">
    <text evidence="1">Belongs to the unc-93 family.</text>
</comment>